<feature type="region of interest" description="Disordered" evidence="1">
    <location>
        <begin position="376"/>
        <end position="406"/>
    </location>
</feature>
<evidence type="ECO:0000313" key="4">
    <source>
        <dbReference type="EMBL" id="EON99305.1"/>
    </source>
</evidence>
<keyword evidence="2" id="KW-0732">Signal</keyword>
<evidence type="ECO:0000259" key="3">
    <source>
        <dbReference type="PROSITE" id="PS51762"/>
    </source>
</evidence>
<dbReference type="HOGENOM" id="CLU_010577_0_0_1"/>
<feature type="signal peptide" evidence="2">
    <location>
        <begin position="1"/>
        <end position="21"/>
    </location>
</feature>
<dbReference type="Gene3D" id="2.60.120.200">
    <property type="match status" value="1"/>
</dbReference>
<dbReference type="EMBL" id="KB933173">
    <property type="protein sequence ID" value="EON99305.1"/>
    <property type="molecule type" value="Genomic_DNA"/>
</dbReference>
<dbReference type="AlphaFoldDB" id="R8BJ20"/>
<dbReference type="InterPro" id="IPR050546">
    <property type="entry name" value="Glycosyl_Hydrlase_16"/>
</dbReference>
<protein>
    <submittedName>
        <fullName evidence="4">Putative mixed-linked glucanase protein</fullName>
    </submittedName>
</protein>
<evidence type="ECO:0000256" key="2">
    <source>
        <dbReference type="SAM" id="SignalP"/>
    </source>
</evidence>
<dbReference type="GO" id="GO:0004553">
    <property type="term" value="F:hydrolase activity, hydrolyzing O-glycosyl compounds"/>
    <property type="evidence" value="ECO:0007669"/>
    <property type="project" value="InterPro"/>
</dbReference>
<feature type="compositionally biased region" description="Low complexity" evidence="1">
    <location>
        <begin position="393"/>
        <end position="406"/>
    </location>
</feature>
<name>R8BJ20_PHAM7</name>
<dbReference type="Pfam" id="PF26113">
    <property type="entry name" value="GH16_XgeA"/>
    <property type="match status" value="1"/>
</dbReference>
<proteinExistence type="predicted"/>
<gene>
    <name evidence="4" type="ORF">UCRPA7_5165</name>
</gene>
<dbReference type="eggNOG" id="ENOG502QTTC">
    <property type="taxonomic scope" value="Eukaryota"/>
</dbReference>
<dbReference type="PROSITE" id="PS51762">
    <property type="entry name" value="GH16_2"/>
    <property type="match status" value="1"/>
</dbReference>
<dbReference type="PANTHER" id="PTHR10963">
    <property type="entry name" value="GLYCOSYL HYDROLASE-RELATED"/>
    <property type="match status" value="1"/>
</dbReference>
<keyword evidence="5" id="KW-1185">Reference proteome</keyword>
<accession>R8BJ20</accession>
<dbReference type="GO" id="GO:0009251">
    <property type="term" value="P:glucan catabolic process"/>
    <property type="evidence" value="ECO:0007669"/>
    <property type="project" value="TreeGrafter"/>
</dbReference>
<reference evidence="5" key="1">
    <citation type="journal article" date="2013" name="Genome Announc.">
        <title>Draft genome sequence of the ascomycete Phaeoacremonium aleophilum strain UCR-PA7, a causal agent of the esca disease complex in grapevines.</title>
        <authorList>
            <person name="Blanco-Ulate B."/>
            <person name="Rolshausen P."/>
            <person name="Cantu D."/>
        </authorList>
    </citation>
    <scope>NUCLEOTIDE SEQUENCE [LARGE SCALE GENOMIC DNA]</scope>
    <source>
        <strain evidence="5">UCR-PA7</strain>
    </source>
</reference>
<feature type="chain" id="PRO_5004452058" evidence="2">
    <location>
        <begin position="22"/>
        <end position="619"/>
    </location>
</feature>
<dbReference type="RefSeq" id="XP_007915903.1">
    <property type="nucleotide sequence ID" value="XM_007917712.1"/>
</dbReference>
<dbReference type="KEGG" id="tmn:UCRPA7_5165"/>
<organism evidence="4 5">
    <name type="scientific">Phaeoacremonium minimum (strain UCR-PA7)</name>
    <name type="common">Esca disease fungus</name>
    <name type="synonym">Togninia minima</name>
    <dbReference type="NCBI Taxonomy" id="1286976"/>
    <lineage>
        <taxon>Eukaryota</taxon>
        <taxon>Fungi</taxon>
        <taxon>Dikarya</taxon>
        <taxon>Ascomycota</taxon>
        <taxon>Pezizomycotina</taxon>
        <taxon>Sordariomycetes</taxon>
        <taxon>Sordariomycetidae</taxon>
        <taxon>Togniniales</taxon>
        <taxon>Togniniaceae</taxon>
        <taxon>Phaeoacremonium</taxon>
    </lineage>
</organism>
<evidence type="ECO:0000313" key="5">
    <source>
        <dbReference type="Proteomes" id="UP000014074"/>
    </source>
</evidence>
<dbReference type="SUPFAM" id="SSF49899">
    <property type="entry name" value="Concanavalin A-like lectins/glucanases"/>
    <property type="match status" value="1"/>
</dbReference>
<dbReference type="OrthoDB" id="192832at2759"/>
<dbReference type="InterPro" id="IPR000757">
    <property type="entry name" value="Beta-glucanase-like"/>
</dbReference>
<dbReference type="Proteomes" id="UP000014074">
    <property type="component" value="Unassembled WGS sequence"/>
</dbReference>
<dbReference type="PANTHER" id="PTHR10963:SF24">
    <property type="entry name" value="GLYCOSIDASE C21B10.07-RELATED"/>
    <property type="match status" value="1"/>
</dbReference>
<sequence length="619" mass="66480">MAPSFVKLAAVALTYSAAAQAVKTYQVYDSYDYTNFFDKFNFYVSDYDTDDYYNVDPTHGFVNYRSRSDAERLGLIATQGTEMYLGVNHADAFPYPGKGRDSVRIESKAVYTKGLIVASFSHLPEQSCGTWPAFWMFGDPWLKSGEIDLYEGYNLANRNEFAMHVNETIAGSCQLTQLGTAGIVDTYDCNNDLYNPPYQYVGTGCTAEETSGTWASASGATYAMEWTDDYIKIWSWLPDFVPQDLKDRKPDPNTLTWGLPQAMVEKSNCDLDKAFFNQKLVMNLDFCGDTAGNEYLWAESCQAATRTANCTAYVGANPDAFNNYFFKVQNITVYTKQDQASSTSSLCIHHELIIQQLIDIVSGLKHIFHTATSASVTETSSSSTETDDCDEPTGTSSTEAISSTSTETITITNCPGKGHVTTEIIAISTTVCPVTETEKPGSKPTSTQSVPESLPGYVTSTILVTTTYTITSCKPTVTNCPVGKVTSEVLTTTTVCPASELATESFTTKTKTIQATLTVTKPKSSSLSPEVPSSSVEVIYYTATVVPKPSGSSVASAVSSAESYSSPAQRTATSGVASASAAPTTGCSGAECIPVTAGANVKGASLGLMVVAVLFVFAL</sequence>
<feature type="domain" description="GH16" evidence="3">
    <location>
        <begin position="13"/>
        <end position="299"/>
    </location>
</feature>
<dbReference type="GeneID" id="19325690"/>
<evidence type="ECO:0000256" key="1">
    <source>
        <dbReference type="SAM" id="MobiDB-lite"/>
    </source>
</evidence>
<dbReference type="InterPro" id="IPR013320">
    <property type="entry name" value="ConA-like_dom_sf"/>
</dbReference>